<evidence type="ECO:0000256" key="8">
    <source>
        <dbReference type="ARBA" id="ARBA00022857"/>
    </source>
</evidence>
<sequence>MKVVSPVTMRKMDQMAIEEYKVPGAILMENAGREVALAAKNLFERKNSGMSANKAKIAVFCGKGNNGGDGFVAARHLSNMGFGTTIYLIANPEDIIGDAGLNLKIVEEMELPIEIIGKSSDLSSIEEKIKESSIIIDAIFGTGLKGEVKGIARDVIELINSLKIPVIAVDIPSGISGESGKVLGTAIKAEETVTMGALKTGLLLYPGAEYAGNIKIADIGMPKIVEESIEAEAELLEDKWVASCFKAYPPDAHKGTFGKVFIIAGSQGMTGAAALSATAAVRSGAGLVTVGIPKSLDDILETKLTEAMKLPLAETSDRCLSLDALNTAIEFASTCNAVVLGPGISQKNETKKFVQQFILKCPVPIVIDADGLNALADNPDILKDISAPVIITPHPGEMGRLLNMTSAQIQEDRIGAARTAAKRFGCVAVLKGARTLIATPSNELFINPTGNPGMATGGSGDVLSGMIGAFLARGMEPHEAAASAVYLHGLAGDFAALDKTEIYLSAGDIINYLYKAFYKIKKEHQDV</sequence>
<comment type="catalytic activity">
    <reaction evidence="1 18 19">
        <text>(6R)-NADHX = (6S)-NADHX</text>
        <dbReference type="Rhea" id="RHEA:32215"/>
        <dbReference type="ChEBI" id="CHEBI:64074"/>
        <dbReference type="ChEBI" id="CHEBI:64075"/>
        <dbReference type="EC" id="5.1.99.6"/>
    </reaction>
</comment>
<keyword evidence="11 18" id="KW-0413">Isomerase</keyword>
<feature type="domain" description="YjeF C-terminal" evidence="20">
    <location>
        <begin position="237"/>
        <end position="520"/>
    </location>
</feature>
<evidence type="ECO:0000256" key="2">
    <source>
        <dbReference type="ARBA" id="ARBA00000909"/>
    </source>
</evidence>
<dbReference type="InterPro" id="IPR000631">
    <property type="entry name" value="CARKD"/>
</dbReference>
<dbReference type="HAMAP" id="MF_01966">
    <property type="entry name" value="NADHX_epimerase"/>
    <property type="match status" value="1"/>
</dbReference>
<comment type="catalytic activity">
    <reaction evidence="15 17 19">
        <text>(6S)-NADHX + ADP = AMP + phosphate + NADH + H(+)</text>
        <dbReference type="Rhea" id="RHEA:32223"/>
        <dbReference type="ChEBI" id="CHEBI:15378"/>
        <dbReference type="ChEBI" id="CHEBI:43474"/>
        <dbReference type="ChEBI" id="CHEBI:57945"/>
        <dbReference type="ChEBI" id="CHEBI:64074"/>
        <dbReference type="ChEBI" id="CHEBI:456215"/>
        <dbReference type="ChEBI" id="CHEBI:456216"/>
        <dbReference type="EC" id="4.2.1.136"/>
    </reaction>
</comment>
<evidence type="ECO:0000313" key="23">
    <source>
        <dbReference type="Proteomes" id="UP000062160"/>
    </source>
</evidence>
<evidence type="ECO:0000259" key="20">
    <source>
        <dbReference type="PROSITE" id="PS51383"/>
    </source>
</evidence>
<dbReference type="PANTHER" id="PTHR12592:SF0">
    <property type="entry name" value="ATP-DEPENDENT (S)-NAD(P)H-HYDRATE DEHYDRATASE"/>
    <property type="match status" value="1"/>
</dbReference>
<feature type="binding site" evidence="18">
    <location>
        <begin position="65"/>
        <end position="69"/>
    </location>
    <ligand>
        <name>(6S)-NADPHX</name>
        <dbReference type="ChEBI" id="CHEBI:64076"/>
    </ligand>
</feature>
<dbReference type="InterPro" id="IPR004443">
    <property type="entry name" value="YjeF_N_dom"/>
</dbReference>
<protein>
    <recommendedName>
        <fullName evidence="19">Bifunctional NAD(P)H-hydrate repair enzyme</fullName>
    </recommendedName>
    <alternativeName>
        <fullName evidence="19">Nicotinamide nucleotide repair protein</fullName>
    </alternativeName>
    <domain>
        <recommendedName>
            <fullName evidence="19">ADP-dependent (S)-NAD(P)H-hydrate dehydratase</fullName>
            <ecNumber evidence="19">4.2.1.136</ecNumber>
        </recommendedName>
        <alternativeName>
            <fullName evidence="19">ADP-dependent NAD(P)HX dehydratase</fullName>
        </alternativeName>
    </domain>
    <domain>
        <recommendedName>
            <fullName evidence="19">NAD(P)H-hydrate epimerase</fullName>
            <ecNumber evidence="19">5.1.99.6</ecNumber>
        </recommendedName>
    </domain>
</protein>
<dbReference type="GO" id="GO:0046496">
    <property type="term" value="P:nicotinamide nucleotide metabolic process"/>
    <property type="evidence" value="ECO:0007669"/>
    <property type="project" value="UniProtKB-UniRule"/>
</dbReference>
<name>A0A0U9HFG3_9FIRM</name>
<dbReference type="Gene3D" id="3.40.50.10260">
    <property type="entry name" value="YjeF N-terminal domain"/>
    <property type="match status" value="1"/>
</dbReference>
<dbReference type="OrthoDB" id="9806925at2"/>
<comment type="subunit">
    <text evidence="17">Homotetramer.</text>
</comment>
<dbReference type="SUPFAM" id="SSF53613">
    <property type="entry name" value="Ribokinase-like"/>
    <property type="match status" value="1"/>
</dbReference>
<comment type="function">
    <text evidence="18">Catalyzes the epimerization of the S- and R-forms of NAD(P)HX, a damaged form of NAD(P)H that is a result of enzymatic or heat-dependent hydration. This is a prerequisite for the S-specific NAD(P)H-hydrate dehydratase to allow the repair of both epimers of NAD(P)HX.</text>
</comment>
<feature type="binding site" evidence="17">
    <location>
        <position position="343"/>
    </location>
    <ligand>
        <name>(6S)-NADPHX</name>
        <dbReference type="ChEBI" id="CHEBI:64076"/>
    </ligand>
</feature>
<comment type="similarity">
    <text evidence="3 19">In the N-terminal section; belongs to the NnrE/AIBP family.</text>
</comment>
<evidence type="ECO:0000256" key="4">
    <source>
        <dbReference type="ARBA" id="ARBA00009524"/>
    </source>
</evidence>
<dbReference type="SUPFAM" id="SSF64153">
    <property type="entry name" value="YjeF N-terminal domain-like"/>
    <property type="match status" value="1"/>
</dbReference>
<comment type="similarity">
    <text evidence="18">Belongs to the NnrE/AIBP family.</text>
</comment>
<evidence type="ECO:0000256" key="11">
    <source>
        <dbReference type="ARBA" id="ARBA00023235"/>
    </source>
</evidence>
<evidence type="ECO:0000256" key="17">
    <source>
        <dbReference type="HAMAP-Rule" id="MF_01965"/>
    </source>
</evidence>
<comment type="function">
    <text evidence="17">Catalyzes the dehydration of the S-form of NAD(P)HX at the expense of ADP, which is converted to AMP. Together with NAD(P)HX epimerase, which catalyzes the epimerization of the S- and R-forms, the enzyme allows the repair of both epimers of NAD(P)HX, a damaged form of NAD(P)H that is a result of enzymatic or heat-dependent hydration.</text>
</comment>
<dbReference type="GO" id="GO:0052855">
    <property type="term" value="F:ADP-dependent NAD(P)H-hydrate dehydratase activity"/>
    <property type="evidence" value="ECO:0007669"/>
    <property type="project" value="UniProtKB-UniRule"/>
</dbReference>
<evidence type="ECO:0000256" key="3">
    <source>
        <dbReference type="ARBA" id="ARBA00006001"/>
    </source>
</evidence>
<keyword evidence="8 17" id="KW-0521">NADP</keyword>
<dbReference type="PROSITE" id="PS51383">
    <property type="entry name" value="YJEF_C_3"/>
    <property type="match status" value="1"/>
</dbReference>
<dbReference type="EC" id="5.1.99.6" evidence="19"/>
<dbReference type="PANTHER" id="PTHR12592">
    <property type="entry name" value="ATP-DEPENDENT (S)-NAD(P)H-HYDRATE DEHYDRATASE FAMILY MEMBER"/>
    <property type="match status" value="1"/>
</dbReference>
<evidence type="ECO:0000256" key="5">
    <source>
        <dbReference type="ARBA" id="ARBA00022723"/>
    </source>
</evidence>
<keyword evidence="10 17" id="KW-0520">NAD</keyword>
<dbReference type="GO" id="GO:0046872">
    <property type="term" value="F:metal ion binding"/>
    <property type="evidence" value="ECO:0007669"/>
    <property type="project" value="UniProtKB-UniRule"/>
</dbReference>
<evidence type="ECO:0000256" key="6">
    <source>
        <dbReference type="ARBA" id="ARBA00022741"/>
    </source>
</evidence>
<feature type="binding site" evidence="18">
    <location>
        <position position="66"/>
    </location>
    <ligand>
        <name>K(+)</name>
        <dbReference type="ChEBI" id="CHEBI:29103"/>
    </ligand>
</feature>
<feature type="binding site" evidence="18">
    <location>
        <position position="137"/>
    </location>
    <ligand>
        <name>K(+)</name>
        <dbReference type="ChEBI" id="CHEBI:29103"/>
    </ligand>
</feature>
<dbReference type="NCBIfam" id="TIGR00197">
    <property type="entry name" value="yjeF_nterm"/>
    <property type="match status" value="1"/>
</dbReference>
<dbReference type="InterPro" id="IPR029056">
    <property type="entry name" value="Ribokinase-like"/>
</dbReference>
<evidence type="ECO:0000256" key="9">
    <source>
        <dbReference type="ARBA" id="ARBA00022958"/>
    </source>
</evidence>
<feature type="binding site" evidence="17">
    <location>
        <position position="461"/>
    </location>
    <ligand>
        <name>(6S)-NADPHX</name>
        <dbReference type="ChEBI" id="CHEBI:64076"/>
    </ligand>
</feature>
<dbReference type="PROSITE" id="PS01050">
    <property type="entry name" value="YJEF_C_2"/>
    <property type="match status" value="1"/>
</dbReference>
<dbReference type="Pfam" id="PF03853">
    <property type="entry name" value="YjeF_N"/>
    <property type="match status" value="1"/>
</dbReference>
<evidence type="ECO:0000256" key="15">
    <source>
        <dbReference type="ARBA" id="ARBA00048238"/>
    </source>
</evidence>
<comment type="cofactor">
    <cofactor evidence="17">
        <name>Mg(2+)</name>
        <dbReference type="ChEBI" id="CHEBI:18420"/>
    </cofactor>
</comment>
<comment type="function">
    <text evidence="14 19">Bifunctional enzyme that catalyzes the epimerization of the S- and R-forms of NAD(P)HX and the dehydration of the S-form of NAD(P)HX at the expense of ADP, which is converted to AMP. This allows the repair of both epimers of NAD(P)HX, a damaged form of NAD(P)H that is a result of enzymatic or heat-dependent hydration.</text>
</comment>
<organism evidence="22">
    <name type="scientific">Tepidanaerobacter syntrophicus</name>
    <dbReference type="NCBI Taxonomy" id="224999"/>
    <lineage>
        <taxon>Bacteria</taxon>
        <taxon>Bacillati</taxon>
        <taxon>Bacillota</taxon>
        <taxon>Clostridia</taxon>
        <taxon>Thermosediminibacterales</taxon>
        <taxon>Tepidanaerobacteraceae</taxon>
        <taxon>Tepidanaerobacter</taxon>
    </lineage>
</organism>
<comment type="similarity">
    <text evidence="4 19">In the C-terminal section; belongs to the NnrD/CARKD family.</text>
</comment>
<dbReference type="AlphaFoldDB" id="A0A0U9HFG3"/>
<feature type="binding site" evidence="17">
    <location>
        <position position="460"/>
    </location>
    <ligand>
        <name>AMP</name>
        <dbReference type="ChEBI" id="CHEBI:456215"/>
    </ligand>
</feature>
<comment type="catalytic activity">
    <reaction evidence="16 17 19">
        <text>(6S)-NADPHX + ADP = AMP + phosphate + NADPH + H(+)</text>
        <dbReference type="Rhea" id="RHEA:32235"/>
        <dbReference type="ChEBI" id="CHEBI:15378"/>
        <dbReference type="ChEBI" id="CHEBI:43474"/>
        <dbReference type="ChEBI" id="CHEBI:57783"/>
        <dbReference type="ChEBI" id="CHEBI:64076"/>
        <dbReference type="ChEBI" id="CHEBI:456215"/>
        <dbReference type="ChEBI" id="CHEBI:456216"/>
        <dbReference type="EC" id="4.2.1.136"/>
    </reaction>
</comment>
<dbReference type="EMBL" id="DF977001">
    <property type="protein sequence ID" value="GAQ25254.1"/>
    <property type="molecule type" value="Genomic_DNA"/>
</dbReference>
<dbReference type="Gene3D" id="3.40.1190.20">
    <property type="match status" value="1"/>
</dbReference>
<dbReference type="InterPro" id="IPR017953">
    <property type="entry name" value="Carbohydrate_kinase_pred_CS"/>
</dbReference>
<comment type="cofactor">
    <cofactor evidence="18 19">
        <name>K(+)</name>
        <dbReference type="ChEBI" id="CHEBI:29103"/>
    </cofactor>
    <text evidence="18 19">Binds 1 potassium ion per subunit.</text>
</comment>
<keyword evidence="23" id="KW-1185">Reference proteome</keyword>
<evidence type="ECO:0000256" key="7">
    <source>
        <dbReference type="ARBA" id="ARBA00022840"/>
    </source>
</evidence>
<feature type="binding site" evidence="18">
    <location>
        <position position="170"/>
    </location>
    <ligand>
        <name>(6S)-NADPHX</name>
        <dbReference type="ChEBI" id="CHEBI:64076"/>
    </ligand>
</feature>
<evidence type="ECO:0000259" key="21">
    <source>
        <dbReference type="PROSITE" id="PS51385"/>
    </source>
</evidence>
<keyword evidence="5 18" id="KW-0479">Metal-binding</keyword>
<evidence type="ECO:0000256" key="13">
    <source>
        <dbReference type="ARBA" id="ARBA00023268"/>
    </source>
</evidence>
<feature type="binding site" evidence="17">
    <location>
        <position position="394"/>
    </location>
    <ligand>
        <name>(6S)-NADPHX</name>
        <dbReference type="ChEBI" id="CHEBI:64076"/>
    </ligand>
</feature>
<keyword evidence="9 18" id="KW-0630">Potassium</keyword>
<evidence type="ECO:0000256" key="14">
    <source>
        <dbReference type="ARBA" id="ARBA00025153"/>
    </source>
</evidence>
<evidence type="ECO:0000313" key="22">
    <source>
        <dbReference type="EMBL" id="GAQ25254.1"/>
    </source>
</evidence>
<comment type="catalytic activity">
    <reaction evidence="2 18 19">
        <text>(6R)-NADPHX = (6S)-NADPHX</text>
        <dbReference type="Rhea" id="RHEA:32227"/>
        <dbReference type="ChEBI" id="CHEBI:64076"/>
        <dbReference type="ChEBI" id="CHEBI:64077"/>
        <dbReference type="EC" id="5.1.99.6"/>
    </reaction>
</comment>
<evidence type="ECO:0000256" key="19">
    <source>
        <dbReference type="PIRNR" id="PIRNR017184"/>
    </source>
</evidence>
<evidence type="ECO:0000256" key="10">
    <source>
        <dbReference type="ARBA" id="ARBA00023027"/>
    </source>
</evidence>
<keyword evidence="6 17" id="KW-0547">Nucleotide-binding</keyword>
<proteinExistence type="inferred from homology"/>
<dbReference type="NCBIfam" id="TIGR00196">
    <property type="entry name" value="yjeF_cterm"/>
    <property type="match status" value="1"/>
</dbReference>
<feature type="binding site" evidence="17">
    <location>
        <position position="272"/>
    </location>
    <ligand>
        <name>(6S)-NADPHX</name>
        <dbReference type="ChEBI" id="CHEBI:64076"/>
    </ligand>
</feature>
<keyword evidence="13" id="KW-0511">Multifunctional enzyme</keyword>
<feature type="domain" description="YjeF N-terminal" evidence="21">
    <location>
        <begin position="9"/>
        <end position="227"/>
    </location>
</feature>
<keyword evidence="7 17" id="KW-0067">ATP-binding</keyword>
<dbReference type="EC" id="4.2.1.136" evidence="19"/>
<accession>A0A0U9HFG3</accession>
<keyword evidence="12 17" id="KW-0456">Lyase</keyword>
<evidence type="ECO:0000256" key="16">
    <source>
        <dbReference type="ARBA" id="ARBA00049209"/>
    </source>
</evidence>
<dbReference type="GO" id="GO:0110051">
    <property type="term" value="P:metabolite repair"/>
    <property type="evidence" value="ECO:0007669"/>
    <property type="project" value="TreeGrafter"/>
</dbReference>
<dbReference type="PROSITE" id="PS51385">
    <property type="entry name" value="YJEF_N"/>
    <property type="match status" value="1"/>
</dbReference>
<dbReference type="RefSeq" id="WP_059032655.1">
    <property type="nucleotide sequence ID" value="NZ_DF977001.1"/>
</dbReference>
<feature type="binding site" evidence="18">
    <location>
        <position position="173"/>
    </location>
    <ligand>
        <name>K(+)</name>
        <dbReference type="ChEBI" id="CHEBI:29103"/>
    </ligand>
</feature>
<dbReference type="Proteomes" id="UP000062160">
    <property type="component" value="Unassembled WGS sequence"/>
</dbReference>
<dbReference type="GO" id="GO:0052856">
    <property type="term" value="F:NAD(P)HX epimerase activity"/>
    <property type="evidence" value="ECO:0007669"/>
    <property type="project" value="UniProtKB-UniRule"/>
</dbReference>
<dbReference type="InterPro" id="IPR030677">
    <property type="entry name" value="Nnr"/>
</dbReference>
<comment type="caution">
    <text evidence="18">Lacks conserved residue(s) required for the propagation of feature annotation.</text>
</comment>
<dbReference type="GO" id="GO:0005524">
    <property type="term" value="F:ATP binding"/>
    <property type="evidence" value="ECO:0007669"/>
    <property type="project" value="UniProtKB-UniRule"/>
</dbReference>
<feature type="binding site" evidence="17">
    <location>
        <begin position="431"/>
        <end position="435"/>
    </location>
    <ligand>
        <name>AMP</name>
        <dbReference type="ChEBI" id="CHEBI:456215"/>
    </ligand>
</feature>
<evidence type="ECO:0000256" key="1">
    <source>
        <dbReference type="ARBA" id="ARBA00000013"/>
    </source>
</evidence>
<gene>
    <name evidence="18" type="primary">nnrE</name>
    <name evidence="17" type="synonym">nnrD</name>
    <name evidence="22" type="ORF">TSYNT_7272</name>
</gene>
<dbReference type="CDD" id="cd01171">
    <property type="entry name" value="YXKO-related"/>
    <property type="match status" value="1"/>
</dbReference>
<feature type="binding site" evidence="18">
    <location>
        <begin position="141"/>
        <end position="147"/>
    </location>
    <ligand>
        <name>(6S)-NADPHX</name>
        <dbReference type="ChEBI" id="CHEBI:64076"/>
    </ligand>
</feature>
<dbReference type="PIRSF" id="PIRSF017184">
    <property type="entry name" value="Nnr"/>
    <property type="match status" value="1"/>
</dbReference>
<reference evidence="22" key="1">
    <citation type="journal article" date="2016" name="Genome Announc.">
        <title>Draft Genome Sequence of the Syntrophic Lactate-Degrading Bacterium Tepidanaerobacter syntrophicus JLT.</title>
        <authorList>
            <person name="Matsuura N."/>
            <person name="Ohashi A."/>
            <person name="Tourlousse D.M."/>
            <person name="Sekiguchi Y."/>
        </authorList>
    </citation>
    <scope>NUCLEOTIDE SEQUENCE [LARGE SCALE GENOMIC DNA]</scope>
    <source>
        <strain evidence="22">JL</strain>
    </source>
</reference>
<dbReference type="STRING" id="224999.GCA_001485475_01269"/>
<dbReference type="HAMAP" id="MF_01965">
    <property type="entry name" value="NADHX_dehydratase"/>
    <property type="match status" value="1"/>
</dbReference>
<evidence type="ECO:0000256" key="12">
    <source>
        <dbReference type="ARBA" id="ARBA00023239"/>
    </source>
</evidence>
<dbReference type="InterPro" id="IPR036652">
    <property type="entry name" value="YjeF_N_dom_sf"/>
</dbReference>
<evidence type="ECO:0000256" key="18">
    <source>
        <dbReference type="HAMAP-Rule" id="MF_01966"/>
    </source>
</evidence>
<comment type="similarity">
    <text evidence="17">Belongs to the NnrD/CARKD family.</text>
</comment>
<dbReference type="Pfam" id="PF01256">
    <property type="entry name" value="Carb_kinase"/>
    <property type="match status" value="1"/>
</dbReference>